<dbReference type="InterPro" id="IPR036291">
    <property type="entry name" value="NAD(P)-bd_dom_sf"/>
</dbReference>
<dbReference type="GO" id="GO:0019632">
    <property type="term" value="P:shikimate metabolic process"/>
    <property type="evidence" value="ECO:0007669"/>
    <property type="project" value="TreeGrafter"/>
</dbReference>
<evidence type="ECO:0000259" key="2">
    <source>
        <dbReference type="Pfam" id="PF18317"/>
    </source>
</evidence>
<proteinExistence type="predicted"/>
<dbReference type="Pfam" id="PF08501">
    <property type="entry name" value="Shikimate_dh_N"/>
    <property type="match status" value="1"/>
</dbReference>
<feature type="domain" description="SDH C-terminal" evidence="2">
    <location>
        <begin position="235"/>
        <end position="264"/>
    </location>
</feature>
<dbReference type="InterPro" id="IPR046346">
    <property type="entry name" value="Aminoacid_DH-like_N_sf"/>
</dbReference>
<evidence type="ECO:0000313" key="3">
    <source>
        <dbReference type="EMBL" id="CAB4570569.1"/>
    </source>
</evidence>
<name>A0A6J6E5M9_9ZZZZ</name>
<organism evidence="3">
    <name type="scientific">freshwater metagenome</name>
    <dbReference type="NCBI Taxonomy" id="449393"/>
    <lineage>
        <taxon>unclassified sequences</taxon>
        <taxon>metagenomes</taxon>
        <taxon>ecological metagenomes</taxon>
    </lineage>
</organism>
<feature type="domain" description="Shikimate dehydrogenase substrate binding N-terminal" evidence="1">
    <location>
        <begin position="8"/>
        <end position="89"/>
    </location>
</feature>
<dbReference type="PANTHER" id="PTHR21089:SF1">
    <property type="entry name" value="BIFUNCTIONAL 3-DEHYDROQUINATE DEHYDRATASE_SHIKIMATE DEHYDROGENASE, CHLOROPLASTIC"/>
    <property type="match status" value="1"/>
</dbReference>
<dbReference type="AlphaFoldDB" id="A0A6J6E5M9"/>
<dbReference type="GO" id="GO:0004764">
    <property type="term" value="F:shikimate 3-dehydrogenase (NADP+) activity"/>
    <property type="evidence" value="ECO:0007669"/>
    <property type="project" value="InterPro"/>
</dbReference>
<dbReference type="SUPFAM" id="SSF53223">
    <property type="entry name" value="Aminoacid dehydrogenase-like, N-terminal domain"/>
    <property type="match status" value="1"/>
</dbReference>
<dbReference type="Gene3D" id="3.40.50.10860">
    <property type="entry name" value="Leucine Dehydrogenase, chain A, domain 1"/>
    <property type="match status" value="1"/>
</dbReference>
<dbReference type="EMBL" id="CAEZTU010000005">
    <property type="protein sequence ID" value="CAB4570569.1"/>
    <property type="molecule type" value="Genomic_DNA"/>
</dbReference>
<dbReference type="InterPro" id="IPR013708">
    <property type="entry name" value="Shikimate_DH-bd_N"/>
</dbReference>
<dbReference type="CDD" id="cd01065">
    <property type="entry name" value="NAD_bind_Shikimate_DH"/>
    <property type="match status" value="1"/>
</dbReference>
<protein>
    <submittedName>
        <fullName evidence="3">Unannotated protein</fullName>
    </submittedName>
</protein>
<dbReference type="Gene3D" id="3.40.50.720">
    <property type="entry name" value="NAD(P)-binding Rossmann-like Domain"/>
    <property type="match status" value="1"/>
</dbReference>
<sequence length="265" mass="28688">MSQKFAAVAGSPIEHSLSPVIHKAGYAALKMDWDYKKFELDASSFPDFIKNRDPNLVGMSLTMPLKEVAIEVADVVTELAKKVNSANTLLFKDGKIFAGNTDIYGIVTALQTNKQLDISNPSIIGSGATARSAVAALHQLGAQKVILCARNEQSLTDLKNVAQDFGLEVSEVQWSEIHKALAATTVISSLPSGAMDSFAAMGPEIPGSLLDVAYSPWPSKIALEWILRRGFVVSGLEMLLHQAARQFELMTGKKAPLKQMREAIF</sequence>
<dbReference type="Pfam" id="PF18317">
    <property type="entry name" value="SDH_C"/>
    <property type="match status" value="1"/>
</dbReference>
<reference evidence="3" key="1">
    <citation type="submission" date="2020-05" db="EMBL/GenBank/DDBJ databases">
        <authorList>
            <person name="Chiriac C."/>
            <person name="Salcher M."/>
            <person name="Ghai R."/>
            <person name="Kavagutti S V."/>
        </authorList>
    </citation>
    <scope>NUCLEOTIDE SEQUENCE</scope>
</reference>
<evidence type="ECO:0000259" key="1">
    <source>
        <dbReference type="Pfam" id="PF08501"/>
    </source>
</evidence>
<dbReference type="SUPFAM" id="SSF51735">
    <property type="entry name" value="NAD(P)-binding Rossmann-fold domains"/>
    <property type="match status" value="1"/>
</dbReference>
<dbReference type="InterPro" id="IPR041121">
    <property type="entry name" value="SDH_C"/>
</dbReference>
<dbReference type="GO" id="GO:0005829">
    <property type="term" value="C:cytosol"/>
    <property type="evidence" value="ECO:0007669"/>
    <property type="project" value="TreeGrafter"/>
</dbReference>
<dbReference type="InterPro" id="IPR022893">
    <property type="entry name" value="Shikimate_DH_fam"/>
</dbReference>
<dbReference type="GO" id="GO:0050661">
    <property type="term" value="F:NADP binding"/>
    <property type="evidence" value="ECO:0007669"/>
    <property type="project" value="TreeGrafter"/>
</dbReference>
<gene>
    <name evidence="3" type="ORF">UFOPK1740_00195</name>
</gene>
<dbReference type="NCBIfam" id="NF001311">
    <property type="entry name" value="PRK00258.1-3"/>
    <property type="match status" value="1"/>
</dbReference>
<dbReference type="PANTHER" id="PTHR21089">
    <property type="entry name" value="SHIKIMATE DEHYDROGENASE"/>
    <property type="match status" value="1"/>
</dbReference>
<accession>A0A6J6E5M9</accession>
<dbReference type="GO" id="GO:0009423">
    <property type="term" value="P:chorismate biosynthetic process"/>
    <property type="evidence" value="ECO:0007669"/>
    <property type="project" value="TreeGrafter"/>
</dbReference>